<evidence type="ECO:0000256" key="1">
    <source>
        <dbReference type="ARBA" id="ARBA00010307"/>
    </source>
</evidence>
<dbReference type="PANTHER" id="PTHR15837:SF0">
    <property type="entry name" value="RAN GUANINE NUCLEOTIDE RELEASE FACTOR"/>
    <property type="match status" value="1"/>
</dbReference>
<dbReference type="InterPro" id="IPR016123">
    <property type="entry name" value="Mog1/PsbP_a/b/a-sand"/>
</dbReference>
<dbReference type="SUPFAM" id="SSF55724">
    <property type="entry name" value="Mog1p/PsbP-like"/>
    <property type="match status" value="1"/>
</dbReference>
<keyword evidence="5" id="KW-1185">Reference proteome</keyword>
<dbReference type="GO" id="GO:0006606">
    <property type="term" value="P:protein import into nucleus"/>
    <property type="evidence" value="ECO:0007669"/>
    <property type="project" value="TreeGrafter"/>
</dbReference>
<name>A0AAV2ZDT6_9STRA</name>
<accession>A0AAV2ZDT6</accession>
<organism evidence="4 5">
    <name type="scientific">Lagenidium giganteum</name>
    <dbReference type="NCBI Taxonomy" id="4803"/>
    <lineage>
        <taxon>Eukaryota</taxon>
        <taxon>Sar</taxon>
        <taxon>Stramenopiles</taxon>
        <taxon>Oomycota</taxon>
        <taxon>Peronosporomycetes</taxon>
        <taxon>Pythiales</taxon>
        <taxon>Pythiaceae</taxon>
    </lineage>
</organism>
<evidence type="ECO:0000256" key="2">
    <source>
        <dbReference type="ARBA" id="ARBA00022448"/>
    </source>
</evidence>
<dbReference type="Pfam" id="PF04603">
    <property type="entry name" value="Mog1"/>
    <property type="match status" value="1"/>
</dbReference>
<reference evidence="4" key="1">
    <citation type="submission" date="2022-11" db="EMBL/GenBank/DDBJ databases">
        <authorList>
            <person name="Morgan W.R."/>
            <person name="Tartar A."/>
        </authorList>
    </citation>
    <scope>NUCLEOTIDE SEQUENCE</scope>
    <source>
        <strain evidence="4">ARSEF 373</strain>
    </source>
</reference>
<proteinExistence type="inferred from homology"/>
<dbReference type="AlphaFoldDB" id="A0AAV2ZDT6"/>
<reference evidence="4" key="2">
    <citation type="journal article" date="2023" name="Microbiol Resour">
        <title>Decontamination and Annotation of the Draft Genome Sequence of the Oomycete Lagenidium giganteum ARSEF 373.</title>
        <authorList>
            <person name="Morgan W.R."/>
            <person name="Tartar A."/>
        </authorList>
    </citation>
    <scope>NUCLEOTIDE SEQUENCE</scope>
    <source>
        <strain evidence="4">ARSEF 373</strain>
    </source>
</reference>
<protein>
    <recommendedName>
        <fullName evidence="6">Ran guanine nucleotide release factor</fullName>
    </recommendedName>
</protein>
<comment type="caution">
    <text evidence="4">The sequence shown here is derived from an EMBL/GenBank/DDBJ whole genome shotgun (WGS) entry which is preliminary data.</text>
</comment>
<gene>
    <name evidence="4" type="ORF">N0F65_010012</name>
</gene>
<dbReference type="GO" id="GO:0005634">
    <property type="term" value="C:nucleus"/>
    <property type="evidence" value="ECO:0007669"/>
    <property type="project" value="TreeGrafter"/>
</dbReference>
<comment type="similarity">
    <text evidence="1">Belongs to the MOG1 family.</text>
</comment>
<evidence type="ECO:0000313" key="5">
    <source>
        <dbReference type="Proteomes" id="UP001146120"/>
    </source>
</evidence>
<dbReference type="EMBL" id="DAKRPA010000008">
    <property type="protein sequence ID" value="DBA04416.1"/>
    <property type="molecule type" value="Genomic_DNA"/>
</dbReference>
<dbReference type="GO" id="GO:0005085">
    <property type="term" value="F:guanyl-nucleotide exchange factor activity"/>
    <property type="evidence" value="ECO:0007669"/>
    <property type="project" value="TreeGrafter"/>
</dbReference>
<dbReference type="PANTHER" id="PTHR15837">
    <property type="entry name" value="RAN GUANINE NUCLEOTIDE RELEASE FACTOR"/>
    <property type="match status" value="1"/>
</dbReference>
<evidence type="ECO:0000313" key="4">
    <source>
        <dbReference type="EMBL" id="DBA04416.1"/>
    </source>
</evidence>
<sequence>MAVRPLFGGTLSCAIPDGFADVSAFRQVPDNQEVFANAHTDQCIIIELLQFESGVANEESGQYFFNEIAHSNGCSPADVRVLEKRIIPREEGPSINAECVSSVVVGDQHVAKFKEGENAKNVVRVYLGNIRLPHVTTDVVISVSVPMQINPASSSSECSQLTNSAEVGAQVFQTVHRSFQVHDWTLFG</sequence>
<evidence type="ECO:0000256" key="3">
    <source>
        <dbReference type="ARBA" id="ARBA00022927"/>
    </source>
</evidence>
<keyword evidence="2" id="KW-0813">Transport</keyword>
<evidence type="ECO:0008006" key="6">
    <source>
        <dbReference type="Google" id="ProtNLM"/>
    </source>
</evidence>
<dbReference type="GO" id="GO:0031267">
    <property type="term" value="F:small GTPase binding"/>
    <property type="evidence" value="ECO:0007669"/>
    <property type="project" value="TreeGrafter"/>
</dbReference>
<dbReference type="InterPro" id="IPR007681">
    <property type="entry name" value="Mog1"/>
</dbReference>
<keyword evidence="3" id="KW-0653">Protein transport</keyword>
<dbReference type="Gene3D" id="3.40.1000.10">
    <property type="entry name" value="Mog1/PsbP, alpha/beta/alpha sandwich"/>
    <property type="match status" value="1"/>
</dbReference>
<dbReference type="Proteomes" id="UP001146120">
    <property type="component" value="Unassembled WGS sequence"/>
</dbReference>